<evidence type="ECO:0000256" key="1">
    <source>
        <dbReference type="SAM" id="MobiDB-lite"/>
    </source>
</evidence>
<keyword evidence="3" id="KW-1185">Reference proteome</keyword>
<gene>
    <name evidence="2" type="ORF">E2C01_070958</name>
</gene>
<feature type="region of interest" description="Disordered" evidence="1">
    <location>
        <begin position="40"/>
        <end position="60"/>
    </location>
</feature>
<evidence type="ECO:0000313" key="2">
    <source>
        <dbReference type="EMBL" id="MPC76541.1"/>
    </source>
</evidence>
<comment type="caution">
    <text evidence="2">The sequence shown here is derived from an EMBL/GenBank/DDBJ whole genome shotgun (WGS) entry which is preliminary data.</text>
</comment>
<dbReference type="EMBL" id="VSRR010043601">
    <property type="protein sequence ID" value="MPC76541.1"/>
    <property type="molecule type" value="Genomic_DNA"/>
</dbReference>
<protein>
    <submittedName>
        <fullName evidence="2">Uncharacterized protein</fullName>
    </submittedName>
</protein>
<feature type="region of interest" description="Disordered" evidence="1">
    <location>
        <begin position="1"/>
        <end position="21"/>
    </location>
</feature>
<name>A0A5B7HU39_PORTR</name>
<accession>A0A5B7HU39</accession>
<reference evidence="2 3" key="1">
    <citation type="submission" date="2019-05" db="EMBL/GenBank/DDBJ databases">
        <title>Another draft genome of Portunus trituberculatus and its Hox gene families provides insights of decapod evolution.</title>
        <authorList>
            <person name="Jeong J.-H."/>
            <person name="Song I."/>
            <person name="Kim S."/>
            <person name="Choi T."/>
            <person name="Kim D."/>
            <person name="Ryu S."/>
            <person name="Kim W."/>
        </authorList>
    </citation>
    <scope>NUCLEOTIDE SEQUENCE [LARGE SCALE GENOMIC DNA]</scope>
    <source>
        <tissue evidence="2">Muscle</tissue>
    </source>
</reference>
<proteinExistence type="predicted"/>
<sequence>MTKEVCDEEEEEEKEEEEEGRPGLWGRLYYIPLALAASEPPSLKPLRLTTEPPGKYRHRY</sequence>
<dbReference type="Proteomes" id="UP000324222">
    <property type="component" value="Unassembled WGS sequence"/>
</dbReference>
<feature type="compositionally biased region" description="Acidic residues" evidence="1">
    <location>
        <begin position="1"/>
        <end position="19"/>
    </location>
</feature>
<evidence type="ECO:0000313" key="3">
    <source>
        <dbReference type="Proteomes" id="UP000324222"/>
    </source>
</evidence>
<dbReference type="AlphaFoldDB" id="A0A5B7HU39"/>
<organism evidence="2 3">
    <name type="scientific">Portunus trituberculatus</name>
    <name type="common">Swimming crab</name>
    <name type="synonym">Neptunus trituberculatus</name>
    <dbReference type="NCBI Taxonomy" id="210409"/>
    <lineage>
        <taxon>Eukaryota</taxon>
        <taxon>Metazoa</taxon>
        <taxon>Ecdysozoa</taxon>
        <taxon>Arthropoda</taxon>
        <taxon>Crustacea</taxon>
        <taxon>Multicrustacea</taxon>
        <taxon>Malacostraca</taxon>
        <taxon>Eumalacostraca</taxon>
        <taxon>Eucarida</taxon>
        <taxon>Decapoda</taxon>
        <taxon>Pleocyemata</taxon>
        <taxon>Brachyura</taxon>
        <taxon>Eubrachyura</taxon>
        <taxon>Portunoidea</taxon>
        <taxon>Portunidae</taxon>
        <taxon>Portuninae</taxon>
        <taxon>Portunus</taxon>
    </lineage>
</organism>